<organism evidence="2 3">
    <name type="scientific">Halorubrum aquaticum</name>
    <dbReference type="NCBI Taxonomy" id="387340"/>
    <lineage>
        <taxon>Archaea</taxon>
        <taxon>Methanobacteriati</taxon>
        <taxon>Methanobacteriota</taxon>
        <taxon>Stenosarchaea group</taxon>
        <taxon>Halobacteria</taxon>
        <taxon>Halobacteriales</taxon>
        <taxon>Haloferacaceae</taxon>
        <taxon>Halorubrum</taxon>
    </lineage>
</organism>
<dbReference type="RefSeq" id="WP_149783422.1">
    <property type="nucleotide sequence ID" value="NZ_BAAADP010000005.1"/>
</dbReference>
<name>A0A1I2ZM88_9EURY</name>
<dbReference type="OrthoDB" id="210950at2157"/>
<sequence>MDQDARTTDDDTLRSRTRSAVGTDAADGATAPEWEPPVATDRRRPNPDLPEEADRESDDDAGVRGGPVVAGYDVSAVRRTALAWARERDYAGYDPYDGLNSPVLSAVSRHWLLRLLSIHGVQKFPMNLRPYLGIPEQRNPKGIGLFASAYLNEYERADEDERADGDAALREAERLLEWLADNRSPAFDRSSWGYNFDWQNSTKFYLPATHPCGVVTVFCARPFLRHYDLTGFDRSLEVARDAATFLLEDIGTEFVNGYEVLTYTPYDSYVAINANALAADLLWRVGRRLDEERFLDRARELFAFVVDAQTEVGGWHYSVPASDSHLGYDNFHTGFVLESLSRYAREKDADHPAREAYECGMEFHRENHFETDGAPKFEDDQSRPYDVHAAAQALITFTRRDDPDDAALASTVLAWTLDRLYDSEGYFYRRIGRMRTDETPYIRWSQGWMCLALSEYLGGR</sequence>
<proteinExistence type="predicted"/>
<dbReference type="Proteomes" id="UP000323537">
    <property type="component" value="Unassembled WGS sequence"/>
</dbReference>
<dbReference type="AlphaFoldDB" id="A0A1I2ZM88"/>
<keyword evidence="3" id="KW-1185">Reference proteome</keyword>
<dbReference type="SUPFAM" id="SSF48239">
    <property type="entry name" value="Terpenoid cyclases/Protein prenyltransferases"/>
    <property type="match status" value="1"/>
</dbReference>
<protein>
    <recommendedName>
        <fullName evidence="4">Mannose or cellobiose epimerase, N-acyl-D-glucosamine 2-epimerase family</fullName>
    </recommendedName>
</protein>
<dbReference type="InterPro" id="IPR008930">
    <property type="entry name" value="Terpenoid_cyclase/PrenylTrfase"/>
</dbReference>
<gene>
    <name evidence="2" type="ORF">SAMN04488066_102276</name>
</gene>
<evidence type="ECO:0000256" key="1">
    <source>
        <dbReference type="SAM" id="MobiDB-lite"/>
    </source>
</evidence>
<feature type="compositionally biased region" description="Low complexity" evidence="1">
    <location>
        <begin position="18"/>
        <end position="31"/>
    </location>
</feature>
<accession>A0A1I2ZM88</accession>
<evidence type="ECO:0000313" key="3">
    <source>
        <dbReference type="Proteomes" id="UP000323537"/>
    </source>
</evidence>
<evidence type="ECO:0000313" key="2">
    <source>
        <dbReference type="EMBL" id="SFH38928.1"/>
    </source>
</evidence>
<dbReference type="Gene3D" id="1.50.10.20">
    <property type="match status" value="1"/>
</dbReference>
<feature type="region of interest" description="Disordered" evidence="1">
    <location>
        <begin position="1"/>
        <end position="67"/>
    </location>
</feature>
<feature type="compositionally biased region" description="Acidic residues" evidence="1">
    <location>
        <begin position="49"/>
        <end position="60"/>
    </location>
</feature>
<reference evidence="2 3" key="1">
    <citation type="submission" date="2016-10" db="EMBL/GenBank/DDBJ databases">
        <authorList>
            <person name="Varghese N."/>
            <person name="Submissions S."/>
        </authorList>
    </citation>
    <scope>NUCLEOTIDE SEQUENCE [LARGE SCALE GENOMIC DNA]</scope>
    <source>
        <strain evidence="2 3">CGMCC 1.6377</strain>
    </source>
</reference>
<evidence type="ECO:0008006" key="4">
    <source>
        <dbReference type="Google" id="ProtNLM"/>
    </source>
</evidence>
<dbReference type="EMBL" id="FOPZ01000002">
    <property type="protein sequence ID" value="SFH38928.1"/>
    <property type="molecule type" value="Genomic_DNA"/>
</dbReference>
<feature type="compositionally biased region" description="Basic and acidic residues" evidence="1">
    <location>
        <begin position="1"/>
        <end position="14"/>
    </location>
</feature>